<organism evidence="1 2">
    <name type="scientific">Nezara viridula</name>
    <name type="common">Southern green stink bug</name>
    <name type="synonym">Cimex viridulus</name>
    <dbReference type="NCBI Taxonomy" id="85310"/>
    <lineage>
        <taxon>Eukaryota</taxon>
        <taxon>Metazoa</taxon>
        <taxon>Ecdysozoa</taxon>
        <taxon>Arthropoda</taxon>
        <taxon>Hexapoda</taxon>
        <taxon>Insecta</taxon>
        <taxon>Pterygota</taxon>
        <taxon>Neoptera</taxon>
        <taxon>Paraneoptera</taxon>
        <taxon>Hemiptera</taxon>
        <taxon>Heteroptera</taxon>
        <taxon>Panheteroptera</taxon>
        <taxon>Pentatomomorpha</taxon>
        <taxon>Pentatomoidea</taxon>
        <taxon>Pentatomidae</taxon>
        <taxon>Pentatominae</taxon>
        <taxon>Nezara</taxon>
    </lineage>
</organism>
<gene>
    <name evidence="1" type="ORF">NEZAVI_LOCUS13700</name>
</gene>
<evidence type="ECO:0000313" key="2">
    <source>
        <dbReference type="Proteomes" id="UP001152798"/>
    </source>
</evidence>
<dbReference type="EMBL" id="OV725082">
    <property type="protein sequence ID" value="CAH1405494.1"/>
    <property type="molecule type" value="Genomic_DNA"/>
</dbReference>
<dbReference type="AlphaFoldDB" id="A0A9P0HNR9"/>
<keyword evidence="2" id="KW-1185">Reference proteome</keyword>
<proteinExistence type="predicted"/>
<evidence type="ECO:0000313" key="1">
    <source>
        <dbReference type="EMBL" id="CAH1405494.1"/>
    </source>
</evidence>
<protein>
    <submittedName>
        <fullName evidence="1">Uncharacterized protein</fullName>
    </submittedName>
</protein>
<dbReference type="Proteomes" id="UP001152798">
    <property type="component" value="Chromosome 6"/>
</dbReference>
<name>A0A9P0HNR9_NEZVI</name>
<reference evidence="1" key="1">
    <citation type="submission" date="2022-01" db="EMBL/GenBank/DDBJ databases">
        <authorList>
            <person name="King R."/>
        </authorList>
    </citation>
    <scope>NUCLEOTIDE SEQUENCE</scope>
</reference>
<sequence>MKTGLPSSAAEIFNPSKAWWIIQAPWIISLPRRQQVCQPRYWSRLFGPSQRDRKSAKWCGGPGVYVMRMRGQKM</sequence>
<accession>A0A9P0HNR9</accession>